<comment type="caution">
    <text evidence="1">The sequence shown here is derived from an EMBL/GenBank/DDBJ whole genome shotgun (WGS) entry which is preliminary data.</text>
</comment>
<dbReference type="SUPFAM" id="SSF89550">
    <property type="entry name" value="PHP domain-like"/>
    <property type="match status" value="1"/>
</dbReference>
<proteinExistence type="predicted"/>
<organism evidence="1 2">
    <name type="scientific">Nocardioides oceani</name>
    <dbReference type="NCBI Taxonomy" id="3058369"/>
    <lineage>
        <taxon>Bacteria</taxon>
        <taxon>Bacillati</taxon>
        <taxon>Actinomycetota</taxon>
        <taxon>Actinomycetes</taxon>
        <taxon>Propionibacteriales</taxon>
        <taxon>Nocardioidaceae</taxon>
        <taxon>Nocardioides</taxon>
    </lineage>
</organism>
<dbReference type="Gene3D" id="3.20.20.140">
    <property type="entry name" value="Metal-dependent hydrolases"/>
    <property type="match status" value="1"/>
</dbReference>
<dbReference type="InterPro" id="IPR016195">
    <property type="entry name" value="Pol/histidinol_Pase-like"/>
</dbReference>
<dbReference type="NCBIfam" id="NF038032">
    <property type="entry name" value="CehA_McbA_metalo"/>
    <property type="match status" value="1"/>
</dbReference>
<sequence length="440" mass="47510">MCDDAHAGHTLPSRPFTRRTALASAGAGLLVAGTLGPDTPAVADPGARAARGASRTSRITRGTLLVHADLHNHTLLSDGDGDPALAFDSMRAAGLDVAALTDHATLSDNLLGELLAGILPPEYTQVAGLTRSGWARTAAYADAADQDGAFTAIRGFEWSEPLLGHVNVWFTEHYVDVLQAGLMQPFLDWLRRKPGLVLDGGADGLAGFNHPGREPGRFQEFHFDPRVRDRVVSLEMFNRGDDYLFEGYADGRSSPLVACLDAGWRTGITGVTDEHGTDWGHPEGKGRTGLWVAEHSRVGVKRAMAARRFFATRTSGLRVDATATPRGGRRTRMGSVLRLPRGRGVVTVELDLARDREWRGRPLVVQVLRPGSEVPTVVRVVDFEVGPVVRFRLPLDLADGDWVLLRVADPTERNATPGPDGHPGNDLGVAYTSPWWIEAA</sequence>
<evidence type="ECO:0000313" key="1">
    <source>
        <dbReference type="EMBL" id="MDN4174851.1"/>
    </source>
</evidence>
<reference evidence="1" key="1">
    <citation type="submission" date="2023-06" db="EMBL/GenBank/DDBJ databases">
        <title>Draft genome sequence of Nocardioides sp. SOB77.</title>
        <authorList>
            <person name="Zhang G."/>
        </authorList>
    </citation>
    <scope>NUCLEOTIDE SEQUENCE</scope>
    <source>
        <strain evidence="1">SOB77</strain>
    </source>
</reference>
<dbReference type="PROSITE" id="PS51318">
    <property type="entry name" value="TAT"/>
    <property type="match status" value="1"/>
</dbReference>
<dbReference type="InterPro" id="IPR006311">
    <property type="entry name" value="TAT_signal"/>
</dbReference>
<keyword evidence="2" id="KW-1185">Reference proteome</keyword>
<accession>A0ABT8FK06</accession>
<evidence type="ECO:0000313" key="2">
    <source>
        <dbReference type="Proteomes" id="UP001168620"/>
    </source>
</evidence>
<dbReference type="RefSeq" id="WP_300953945.1">
    <property type="nucleotide sequence ID" value="NZ_JAUHJQ010000008.1"/>
</dbReference>
<dbReference type="Proteomes" id="UP001168620">
    <property type="component" value="Unassembled WGS sequence"/>
</dbReference>
<gene>
    <name evidence="1" type="ORF">QWY28_17950</name>
</gene>
<dbReference type="EMBL" id="JAUHJQ010000008">
    <property type="protein sequence ID" value="MDN4174851.1"/>
    <property type="molecule type" value="Genomic_DNA"/>
</dbReference>
<name>A0ABT8FK06_9ACTN</name>
<protein>
    <submittedName>
        <fullName evidence="1">CehA/McbA family metallohydrolase</fullName>
    </submittedName>
</protein>